<dbReference type="Proteomes" id="UP000092666">
    <property type="component" value="Unassembled WGS sequence"/>
</dbReference>
<accession>A0A1B9GQQ9</accession>
<dbReference type="InterPro" id="IPR011993">
    <property type="entry name" value="PH-like_dom_sf"/>
</dbReference>
<dbReference type="PANTHER" id="PTHR10663:SF405">
    <property type="entry name" value="ARF GUANINE NUCLEOTIDE EXCHANGE FACTOR SYT1"/>
    <property type="match status" value="1"/>
</dbReference>
<feature type="compositionally biased region" description="Low complexity" evidence="1">
    <location>
        <begin position="870"/>
        <end position="885"/>
    </location>
</feature>
<feature type="compositionally biased region" description="Polar residues" evidence="1">
    <location>
        <begin position="522"/>
        <end position="537"/>
    </location>
</feature>
<evidence type="ECO:0000313" key="4">
    <source>
        <dbReference type="Proteomes" id="UP000092666"/>
    </source>
</evidence>
<proteinExistence type="predicted"/>
<dbReference type="InterPro" id="IPR035999">
    <property type="entry name" value="Sec7_dom_sf"/>
</dbReference>
<evidence type="ECO:0000313" key="3">
    <source>
        <dbReference type="EMBL" id="OCF33420.1"/>
    </source>
</evidence>
<protein>
    <recommendedName>
        <fullName evidence="2">SEC7 domain-containing protein</fullName>
    </recommendedName>
</protein>
<dbReference type="SMART" id="SM00222">
    <property type="entry name" value="Sec7"/>
    <property type="match status" value="1"/>
</dbReference>
<feature type="compositionally biased region" description="Low complexity" evidence="1">
    <location>
        <begin position="12"/>
        <end position="30"/>
    </location>
</feature>
<feature type="compositionally biased region" description="Low complexity" evidence="1">
    <location>
        <begin position="737"/>
        <end position="746"/>
    </location>
</feature>
<dbReference type="InterPro" id="IPR000904">
    <property type="entry name" value="Sec7_dom"/>
</dbReference>
<evidence type="ECO:0000259" key="2">
    <source>
        <dbReference type="PROSITE" id="PS50190"/>
    </source>
</evidence>
<feature type="compositionally biased region" description="Polar residues" evidence="1">
    <location>
        <begin position="627"/>
        <end position="639"/>
    </location>
</feature>
<dbReference type="STRING" id="1296120.A0A1B9GQQ9"/>
<feature type="region of interest" description="Disordered" evidence="1">
    <location>
        <begin position="1"/>
        <end position="120"/>
    </location>
</feature>
<dbReference type="OrthoDB" id="430364at2759"/>
<dbReference type="SUPFAM" id="SSF48425">
    <property type="entry name" value="Sec7 domain"/>
    <property type="match status" value="1"/>
</dbReference>
<dbReference type="GO" id="GO:0005085">
    <property type="term" value="F:guanyl-nucleotide exchange factor activity"/>
    <property type="evidence" value="ECO:0007669"/>
    <property type="project" value="InterPro"/>
</dbReference>
<dbReference type="PROSITE" id="PS50190">
    <property type="entry name" value="SEC7"/>
    <property type="match status" value="1"/>
</dbReference>
<feature type="region of interest" description="Disordered" evidence="1">
    <location>
        <begin position="487"/>
        <end position="761"/>
    </location>
</feature>
<dbReference type="Gene3D" id="1.10.1000.11">
    <property type="entry name" value="Arf Nucleotide-binding Site Opener,domain 2"/>
    <property type="match status" value="1"/>
</dbReference>
<feature type="region of interest" description="Disordered" evidence="1">
    <location>
        <begin position="864"/>
        <end position="896"/>
    </location>
</feature>
<sequence>MSTSPTRPHYYASRPSSRSASRPTSPPTSAEVRSQAVAKLKRAASLPRKPDGRRPSFAPAQQQRDKTSESGPSSPLTIAQHPTQNAEEIFNNSNVENQGGSSSLNIDSSHQEQQEVLSPSPVATSFDHAAIYPTPTSATPLMQRSASAASSSYHMPLGATINTPFYPNTPPAADWAAMQLAQSYLPSLTPTGLSPNPNPHSVPIGVGAGPSTPSPLPTLGELATLQRSNSNAARAKAMSKLTGGRGAPPDEDITLSTPSRVGVNLTRAGTLGGARMLDLAALRTRPAAAEEPAAVQASVPDAAFAEARPRLQRSFTVSSSNMGEERRSAVGRRMVERLAERRAARQKEEEEVRQLWEERRAAMERDGHDHQHRDGPEEGLFGAHQEQVGDEREGDYEHVDEHDDNIIPALARTSPAEPHRLGYTPQHDPDMLGAPERPVSRGTMQSSQEPFEYESHLRRSLSSRTARGAVGDIIEPVPAIVTPENHTEHIESPHLSEDVQVADEPLLPPYPQYATPSRHVPHSSTSTESTIPGNQSPGGSSLSGLDSMMFVMGGSGAPGPSGLKPGQNQHWPQDAHDGSEWGTPAKDLHQATFTDSPILHSPSDHDRASGAESHSGRGSVEGGDQLTLPSRGSIRTDSVMSWEEVGGKEDQEVRVPTDKTYHQKSGSFSAKLKGSVRSAMKKRSHSRNSITSITQSPPMSPAQLQVSGFPSRRGSESSTSPSHRSATKDHTAKHQPSISSLSASLSGQPDTSANAALLQHQLSNDPSQVSFLPRATLNDPRILSSKLSPFPGIAHLEARKNDESLSPGEAPKLFHQLSDSVIPSQQRSTSIPSAQESIYALPLPAHTDDRRASADSATKRNWLSKAFGHSTSPRSSGSVSRKSSSPDFNSLDGAGRTLGQGAQIITAEVDPFAAPPPPTSLSLKPAKHRSASPSVSVVPEVSEEGSRFTRFASMRGDNGTPALPEIVDPDKQQEILPRKSEDVLNRMDEVLAMGPDDPARPDILDDPPRKLLLSTQILQVVNVHTVKDRYLFLFNDILVIAKPLISQGITATLDMNFVVKSIVSLDKLAISGFAEEPTTEPERHPVVNNFIQRFAEDPVEACAYLVERSSPKVDPVTLASLIFKTPELDKTRIGELLADNDKLMKSFIDRFHFAGVRIDEAFRMFLLSLRLPTEPTACETLLRGFAHRYFEANHNLVSFDREVASDLVLAIIQFNDALYGTFGFALPNHAITKDTFISAFSSKDPHGLVSEELLAQIYDSIRATPLNQALNAEEQRLQGRIVQLSPARIPTKLTYNVWSEKITVSIPQADDQFQIKLFGEGLEFEPAVLDFENRSEASFRVRGTSLGTKSLLFNRVGNNAALYGGLGNTRHFTIERAFMKHTFHVAFANHNGLKRKYCFSVDNLEMRRRWGTFLDRHIKMTKAIKSQSASTVQQKIRQTAEGVSIQVLRDALIPPEDKLALPVPPTSGGPARGNGTSNRLGSSALARRNTNVGPDNSPGRSGASRPSTSTDRERGRAGSVSIAYAQHAYKDEYDLGPLQPTRGGGNTSDKQSGMLDIQTGKELVLLCRQNSLLPGLLELLHAGKEGAEGMVPVAAPAPPANGMSVEMSNQGSGAGMARTDSVRNKGVRV</sequence>
<dbReference type="GO" id="GO:0032012">
    <property type="term" value="P:regulation of ARF protein signal transduction"/>
    <property type="evidence" value="ECO:0007669"/>
    <property type="project" value="InterPro"/>
</dbReference>
<dbReference type="Gene3D" id="1.10.220.20">
    <property type="match status" value="1"/>
</dbReference>
<feature type="compositionally biased region" description="Polar residues" evidence="1">
    <location>
        <begin position="687"/>
        <end position="708"/>
    </location>
</feature>
<name>A0A1B9GQQ9_9TREE</name>
<dbReference type="InterPro" id="IPR023394">
    <property type="entry name" value="Sec7_C_sf"/>
</dbReference>
<dbReference type="SUPFAM" id="SSF50729">
    <property type="entry name" value="PH domain-like"/>
    <property type="match status" value="1"/>
</dbReference>
<feature type="region of interest" description="Disordered" evidence="1">
    <location>
        <begin position="1607"/>
        <end position="1629"/>
    </location>
</feature>
<keyword evidence="4" id="KW-1185">Reference proteome</keyword>
<organism evidence="3 4">
    <name type="scientific">Kwoniella heveanensis BCC8398</name>
    <dbReference type="NCBI Taxonomy" id="1296120"/>
    <lineage>
        <taxon>Eukaryota</taxon>
        <taxon>Fungi</taxon>
        <taxon>Dikarya</taxon>
        <taxon>Basidiomycota</taxon>
        <taxon>Agaricomycotina</taxon>
        <taxon>Tremellomycetes</taxon>
        <taxon>Tremellales</taxon>
        <taxon>Cryptococcaceae</taxon>
        <taxon>Kwoniella</taxon>
    </lineage>
</organism>
<feature type="compositionally biased region" description="Polar residues" evidence="1">
    <location>
        <begin position="747"/>
        <end position="761"/>
    </location>
</feature>
<feature type="region of interest" description="Disordered" evidence="1">
    <location>
        <begin position="1456"/>
        <end position="1517"/>
    </location>
</feature>
<dbReference type="PANTHER" id="PTHR10663">
    <property type="entry name" value="GUANYL-NUCLEOTIDE EXCHANGE FACTOR"/>
    <property type="match status" value="1"/>
</dbReference>
<feature type="domain" description="SEC7" evidence="2">
    <location>
        <begin position="1076"/>
        <end position="1264"/>
    </location>
</feature>
<feature type="region of interest" description="Disordered" evidence="1">
    <location>
        <begin position="411"/>
        <end position="455"/>
    </location>
</feature>
<feature type="compositionally biased region" description="Basic and acidic residues" evidence="1">
    <location>
        <begin position="645"/>
        <end position="661"/>
    </location>
</feature>
<feature type="compositionally biased region" description="Polar residues" evidence="1">
    <location>
        <begin position="69"/>
        <end position="108"/>
    </location>
</feature>
<dbReference type="Gene3D" id="2.30.29.30">
    <property type="entry name" value="Pleckstrin-homology domain (PH domain)/Phosphotyrosine-binding domain (PTB)"/>
    <property type="match status" value="1"/>
</dbReference>
<reference evidence="4" key="2">
    <citation type="submission" date="2013-12" db="EMBL/GenBank/DDBJ databases">
        <title>Evolution of pathogenesis and genome organization in the Tremellales.</title>
        <authorList>
            <person name="Cuomo C."/>
            <person name="Litvintseva A."/>
            <person name="Heitman J."/>
            <person name="Chen Y."/>
            <person name="Sun S."/>
            <person name="Springer D."/>
            <person name="Dromer F."/>
            <person name="Young S."/>
            <person name="Zeng Q."/>
            <person name="Chapman S."/>
            <person name="Gujja S."/>
            <person name="Saif S."/>
            <person name="Birren B."/>
        </authorList>
    </citation>
    <scope>NUCLEOTIDE SEQUENCE [LARGE SCALE GENOMIC DNA]</scope>
    <source>
        <strain evidence="4">BCC8398</strain>
    </source>
</reference>
<dbReference type="Pfam" id="PF01369">
    <property type="entry name" value="Sec7"/>
    <property type="match status" value="1"/>
</dbReference>
<evidence type="ECO:0000256" key="1">
    <source>
        <dbReference type="SAM" id="MobiDB-lite"/>
    </source>
</evidence>
<reference evidence="3 4" key="1">
    <citation type="submission" date="2013-07" db="EMBL/GenBank/DDBJ databases">
        <title>The Genome Sequence of Cryptococcus heveanensis BCC8398.</title>
        <authorList>
            <consortium name="The Broad Institute Genome Sequencing Platform"/>
            <person name="Cuomo C."/>
            <person name="Litvintseva A."/>
            <person name="Chen Y."/>
            <person name="Heitman J."/>
            <person name="Sun S."/>
            <person name="Springer D."/>
            <person name="Dromer F."/>
            <person name="Young S.K."/>
            <person name="Zeng Q."/>
            <person name="Gargeya S."/>
            <person name="Fitzgerald M."/>
            <person name="Abouelleil A."/>
            <person name="Alvarado L."/>
            <person name="Berlin A.M."/>
            <person name="Chapman S.B."/>
            <person name="Dewar J."/>
            <person name="Goldberg J."/>
            <person name="Griggs A."/>
            <person name="Gujja S."/>
            <person name="Hansen M."/>
            <person name="Howarth C."/>
            <person name="Imamovic A."/>
            <person name="Larimer J."/>
            <person name="McCowan C."/>
            <person name="Murphy C."/>
            <person name="Pearson M."/>
            <person name="Priest M."/>
            <person name="Roberts A."/>
            <person name="Saif S."/>
            <person name="Shea T."/>
            <person name="Sykes S."/>
            <person name="Wortman J."/>
            <person name="Nusbaum C."/>
            <person name="Birren B."/>
        </authorList>
    </citation>
    <scope>NUCLEOTIDE SEQUENCE [LARGE SCALE GENOMIC DNA]</scope>
    <source>
        <strain evidence="3 4">BCC8398</strain>
    </source>
</reference>
<feature type="compositionally biased region" description="Basic and acidic residues" evidence="1">
    <location>
        <begin position="487"/>
        <end position="497"/>
    </location>
</feature>
<dbReference type="EMBL" id="KI669505">
    <property type="protein sequence ID" value="OCF33420.1"/>
    <property type="molecule type" value="Genomic_DNA"/>
</dbReference>
<gene>
    <name evidence="3" type="ORF">I316_04840</name>
</gene>